<dbReference type="InterPro" id="IPR001892">
    <property type="entry name" value="Ribosomal_uS13"/>
</dbReference>
<name>A0A0C2IN16_THEKT</name>
<dbReference type="EMBL" id="JWZT01003429">
    <property type="protein sequence ID" value="KII66844.1"/>
    <property type="molecule type" value="Genomic_DNA"/>
</dbReference>
<sequence length="153" mass="17666">MPLILKKDFQYVLRVYNTNLDGNQKILYSIRKIKGIGPRIGDLILKKAKIDKNRRGGELSQKEIDKIQDMIANPAQYHIPDWMMNRRNDPRDGTNSILVSNGLDSKLRDDIVRLKKIKAHRGLRHYWGLRVRGQHTKSTGRRGNAVGVVKKKN</sequence>
<dbReference type="SUPFAM" id="SSF46946">
    <property type="entry name" value="S13-like H2TH domain"/>
    <property type="match status" value="1"/>
</dbReference>
<dbReference type="Pfam" id="PF00416">
    <property type="entry name" value="Ribosomal_S13"/>
    <property type="match status" value="1"/>
</dbReference>
<dbReference type="AlphaFoldDB" id="A0A0C2IN16"/>
<dbReference type="FunFam" id="4.10.910.10:FF:000002">
    <property type="entry name" value="40S ribosomal protein S18"/>
    <property type="match status" value="1"/>
</dbReference>
<accession>A0A0C2IN16</accession>
<reference evidence="7 8" key="1">
    <citation type="journal article" date="2014" name="Genome Biol. Evol.">
        <title>The genome of the myxosporean Thelohanellus kitauei shows adaptations to nutrient acquisition within its fish host.</title>
        <authorList>
            <person name="Yang Y."/>
            <person name="Xiong J."/>
            <person name="Zhou Z."/>
            <person name="Huo F."/>
            <person name="Miao W."/>
            <person name="Ran C."/>
            <person name="Liu Y."/>
            <person name="Zhang J."/>
            <person name="Feng J."/>
            <person name="Wang M."/>
            <person name="Wang M."/>
            <person name="Wang L."/>
            <person name="Yao B."/>
        </authorList>
    </citation>
    <scope>NUCLEOTIDE SEQUENCE [LARGE SCALE GENOMIC DNA]</scope>
    <source>
        <strain evidence="7">Wuqing</strain>
    </source>
</reference>
<keyword evidence="2 6" id="KW-0689">Ribosomal protein</keyword>
<gene>
    <name evidence="7" type="ORF">RF11_11790</name>
</gene>
<organism evidence="7 8">
    <name type="scientific">Thelohanellus kitauei</name>
    <name type="common">Myxosporean</name>
    <dbReference type="NCBI Taxonomy" id="669202"/>
    <lineage>
        <taxon>Eukaryota</taxon>
        <taxon>Metazoa</taxon>
        <taxon>Cnidaria</taxon>
        <taxon>Myxozoa</taxon>
        <taxon>Myxosporea</taxon>
        <taxon>Bivalvulida</taxon>
        <taxon>Platysporina</taxon>
        <taxon>Myxobolidae</taxon>
        <taxon>Thelohanellus</taxon>
    </lineage>
</organism>
<dbReference type="PIRSF" id="PIRSF002134">
    <property type="entry name" value="Ribosomal_S13"/>
    <property type="match status" value="1"/>
</dbReference>
<protein>
    <recommendedName>
        <fullName evidence="4">Small ribosomal subunit protein uS13</fullName>
    </recommendedName>
    <alternativeName>
        <fullName evidence="5">40S ribosomal protein S18</fullName>
    </alternativeName>
</protein>
<dbReference type="GO" id="GO:0003735">
    <property type="term" value="F:structural constituent of ribosome"/>
    <property type="evidence" value="ECO:0007669"/>
    <property type="project" value="InterPro"/>
</dbReference>
<keyword evidence="8" id="KW-1185">Reference proteome</keyword>
<comment type="caution">
    <text evidence="7">The sequence shown here is derived from an EMBL/GenBank/DDBJ whole genome shotgun (WGS) entry which is preliminary data.</text>
</comment>
<dbReference type="FunFam" id="1.10.8.50:FF:000001">
    <property type="entry name" value="30S ribosomal protein S13"/>
    <property type="match status" value="1"/>
</dbReference>
<evidence type="ECO:0000256" key="1">
    <source>
        <dbReference type="ARBA" id="ARBA00008080"/>
    </source>
</evidence>
<evidence type="ECO:0000256" key="6">
    <source>
        <dbReference type="RuleBase" id="RU003830"/>
    </source>
</evidence>
<evidence type="ECO:0000313" key="7">
    <source>
        <dbReference type="EMBL" id="KII66844.1"/>
    </source>
</evidence>
<dbReference type="InterPro" id="IPR010979">
    <property type="entry name" value="Ribosomal_uS13-like_H2TH"/>
</dbReference>
<evidence type="ECO:0000256" key="3">
    <source>
        <dbReference type="ARBA" id="ARBA00023274"/>
    </source>
</evidence>
<evidence type="ECO:0000256" key="4">
    <source>
        <dbReference type="ARBA" id="ARBA00035166"/>
    </source>
</evidence>
<dbReference type="GO" id="GO:0003723">
    <property type="term" value="F:RNA binding"/>
    <property type="evidence" value="ECO:0007669"/>
    <property type="project" value="InterPro"/>
</dbReference>
<keyword evidence="3 6" id="KW-0687">Ribonucleoprotein</keyword>
<dbReference type="PROSITE" id="PS50159">
    <property type="entry name" value="RIBOSOMAL_S13_2"/>
    <property type="match status" value="1"/>
</dbReference>
<dbReference type="Gene3D" id="4.10.910.10">
    <property type="entry name" value="30s ribosomal protein s13, domain 2"/>
    <property type="match status" value="1"/>
</dbReference>
<dbReference type="OrthoDB" id="1702480at2759"/>
<dbReference type="GO" id="GO:0015935">
    <property type="term" value="C:small ribosomal subunit"/>
    <property type="evidence" value="ECO:0007669"/>
    <property type="project" value="TreeGrafter"/>
</dbReference>
<proteinExistence type="inferred from homology"/>
<dbReference type="Proteomes" id="UP000031668">
    <property type="component" value="Unassembled WGS sequence"/>
</dbReference>
<dbReference type="InterPro" id="IPR018269">
    <property type="entry name" value="Ribosomal_uS13_CS"/>
</dbReference>
<dbReference type="NCBIfam" id="NF003140">
    <property type="entry name" value="PRK04053.1"/>
    <property type="match status" value="1"/>
</dbReference>
<dbReference type="HAMAP" id="MF_01315">
    <property type="entry name" value="Ribosomal_uS13"/>
    <property type="match status" value="1"/>
</dbReference>
<evidence type="ECO:0000313" key="8">
    <source>
        <dbReference type="Proteomes" id="UP000031668"/>
    </source>
</evidence>
<dbReference type="GO" id="GO:0006412">
    <property type="term" value="P:translation"/>
    <property type="evidence" value="ECO:0007669"/>
    <property type="project" value="InterPro"/>
</dbReference>
<evidence type="ECO:0000256" key="2">
    <source>
        <dbReference type="ARBA" id="ARBA00022980"/>
    </source>
</evidence>
<dbReference type="InterPro" id="IPR027437">
    <property type="entry name" value="Rbsml_uS13_C"/>
</dbReference>
<dbReference type="PANTHER" id="PTHR10871">
    <property type="entry name" value="30S RIBOSOMAL PROTEIN S13/40S RIBOSOMAL PROTEIN S18"/>
    <property type="match status" value="1"/>
</dbReference>
<comment type="similarity">
    <text evidence="1 6">Belongs to the universal ribosomal protein uS13 family.</text>
</comment>
<dbReference type="PROSITE" id="PS00646">
    <property type="entry name" value="RIBOSOMAL_S13_1"/>
    <property type="match status" value="1"/>
</dbReference>
<dbReference type="PANTHER" id="PTHR10871:SF3">
    <property type="entry name" value="SMALL RIBOSOMAL SUBUNIT PROTEIN US13"/>
    <property type="match status" value="1"/>
</dbReference>
<dbReference type="Gene3D" id="1.10.8.50">
    <property type="match status" value="1"/>
</dbReference>
<dbReference type="OMA" id="SYKGVRH"/>
<dbReference type="GO" id="GO:0005829">
    <property type="term" value="C:cytosol"/>
    <property type="evidence" value="ECO:0007669"/>
    <property type="project" value="TreeGrafter"/>
</dbReference>
<evidence type="ECO:0000256" key="5">
    <source>
        <dbReference type="ARBA" id="ARBA00035468"/>
    </source>
</evidence>